<dbReference type="InterPro" id="IPR019747">
    <property type="entry name" value="FERM_CS"/>
</dbReference>
<feature type="region of interest" description="Disordered" evidence="1">
    <location>
        <begin position="339"/>
        <end position="359"/>
    </location>
</feature>
<dbReference type="InterPro" id="IPR000299">
    <property type="entry name" value="FERM_domain"/>
</dbReference>
<sequence length="499" mass="55751">MTCSHANTCILHVCVLPAELGDCDPVEHSPTLVSEFRFVPRQTEEHEQAIFKSWMGCRGQTPAQSDMNYLNRAKWLEMYGVSMHIVKGKDSNEYSLGLTPTGILVYEGKSKFGLFFWPRITRLDFRRKKLILGVVEDDDQGKEQEHEFEFRLDHAAACKHLWKCAVEHHAFFRLRGAVHSQPNRIGFIRMGSRFRFSGKTEYQTARTKARRSVMFERRPSRRYSQRNFNKANAQPEHNTRPQIPNQCDSGKPVPPRENVCSEGSMTEVKKPEGRPTEEGSTGGIPLESHGQPHECEAESQDEMCAANSRAEGCSFDDFVGKDDVTKIQDTADPYQASSLASTSCLPHPAQPSTHPRPLRPAAPLINGRMMSGKPTAAASLCTSIVGHQGKELQLDSQIKGHLAGTGQAAGPGNSHRRKPQDSAPPRPPLPQVAGVRLSNPLDQLVDYSDKTPLIRDRGRSPDKMASSQQLVCMNHTPHHNIRADNGISRTLYSFIYCFN</sequence>
<evidence type="ECO:0000313" key="3">
    <source>
        <dbReference type="Ensembl" id="ENSEBUP00000012022.1"/>
    </source>
</evidence>
<dbReference type="PANTHER" id="PTHR23280:SF25">
    <property type="entry name" value="MOESIN_EZRIN_RADIXIN HOMOLOG 1"/>
    <property type="match status" value="1"/>
</dbReference>
<dbReference type="AlphaFoldDB" id="A0A8C4Q9H5"/>
<feature type="region of interest" description="Disordered" evidence="1">
    <location>
        <begin position="231"/>
        <end position="295"/>
    </location>
</feature>
<dbReference type="GO" id="GO:0005856">
    <property type="term" value="C:cytoskeleton"/>
    <property type="evidence" value="ECO:0007669"/>
    <property type="project" value="TreeGrafter"/>
</dbReference>
<dbReference type="InterPro" id="IPR014352">
    <property type="entry name" value="FERM/acyl-CoA-bd_prot_sf"/>
</dbReference>
<dbReference type="SMART" id="SM01196">
    <property type="entry name" value="FERM_C"/>
    <property type="match status" value="1"/>
</dbReference>
<protein>
    <recommendedName>
        <fullName evidence="2">FERM domain-containing protein</fullName>
    </recommendedName>
</protein>
<dbReference type="Gene3D" id="2.30.29.30">
    <property type="entry name" value="Pleckstrin-homology domain (PH domain)/Phosphotyrosine-binding domain (PTB)"/>
    <property type="match status" value="1"/>
</dbReference>
<dbReference type="Ensembl" id="ENSEBUT00000012598.1">
    <property type="protein sequence ID" value="ENSEBUP00000012022.1"/>
    <property type="gene ID" value="ENSEBUG00000007682.1"/>
</dbReference>
<keyword evidence="4" id="KW-1185">Reference proteome</keyword>
<dbReference type="PROSITE" id="PS00661">
    <property type="entry name" value="FERM_2"/>
    <property type="match status" value="1"/>
</dbReference>
<dbReference type="FunFam" id="2.30.29.30:FF:000002">
    <property type="entry name" value="Band 4.1-like protein 5 isoform 1"/>
    <property type="match status" value="1"/>
</dbReference>
<feature type="domain" description="FERM" evidence="2">
    <location>
        <begin position="1"/>
        <end position="176"/>
    </location>
</feature>
<evidence type="ECO:0000259" key="2">
    <source>
        <dbReference type="PROSITE" id="PS50057"/>
    </source>
</evidence>
<dbReference type="SUPFAM" id="SSF50729">
    <property type="entry name" value="PH domain-like"/>
    <property type="match status" value="1"/>
</dbReference>
<dbReference type="InterPro" id="IPR035963">
    <property type="entry name" value="FERM_2"/>
</dbReference>
<dbReference type="Pfam" id="PF08736">
    <property type="entry name" value="FA"/>
    <property type="match status" value="1"/>
</dbReference>
<dbReference type="SMART" id="SM01195">
    <property type="entry name" value="FA"/>
    <property type="match status" value="1"/>
</dbReference>
<dbReference type="CDD" id="cd13186">
    <property type="entry name" value="FERM_C_NBL4_NBL5"/>
    <property type="match status" value="1"/>
</dbReference>
<name>A0A8C4Q9H5_EPTBU</name>
<dbReference type="Pfam" id="PF00373">
    <property type="entry name" value="FERM_M"/>
    <property type="match status" value="1"/>
</dbReference>
<feature type="compositionally biased region" description="Basic and acidic residues" evidence="1">
    <location>
        <begin position="267"/>
        <end position="277"/>
    </location>
</feature>
<dbReference type="GeneTree" id="ENSGT00940000156332"/>
<evidence type="ECO:0000256" key="1">
    <source>
        <dbReference type="SAM" id="MobiDB-lite"/>
    </source>
</evidence>
<dbReference type="Gene3D" id="1.20.80.10">
    <property type="match status" value="1"/>
</dbReference>
<dbReference type="InterPro" id="IPR011993">
    <property type="entry name" value="PH-like_dom_sf"/>
</dbReference>
<dbReference type="Pfam" id="PF09380">
    <property type="entry name" value="FERM_C"/>
    <property type="match status" value="1"/>
</dbReference>
<dbReference type="Proteomes" id="UP000694388">
    <property type="component" value="Unplaced"/>
</dbReference>
<feature type="compositionally biased region" description="Polar residues" evidence="1">
    <location>
        <begin position="231"/>
        <end position="248"/>
    </location>
</feature>
<dbReference type="InterPro" id="IPR014847">
    <property type="entry name" value="FA"/>
</dbReference>
<accession>A0A8C4Q9H5</accession>
<dbReference type="InterPro" id="IPR019748">
    <property type="entry name" value="FERM_central"/>
</dbReference>
<organism evidence="3 4">
    <name type="scientific">Eptatretus burgeri</name>
    <name type="common">Inshore hagfish</name>
    <dbReference type="NCBI Taxonomy" id="7764"/>
    <lineage>
        <taxon>Eukaryota</taxon>
        <taxon>Metazoa</taxon>
        <taxon>Chordata</taxon>
        <taxon>Craniata</taxon>
        <taxon>Vertebrata</taxon>
        <taxon>Cyclostomata</taxon>
        <taxon>Myxini</taxon>
        <taxon>Myxiniformes</taxon>
        <taxon>Myxinidae</taxon>
        <taxon>Eptatretinae</taxon>
        <taxon>Eptatretus</taxon>
    </lineage>
</organism>
<reference evidence="3" key="2">
    <citation type="submission" date="2025-09" db="UniProtKB">
        <authorList>
            <consortium name="Ensembl"/>
        </authorList>
    </citation>
    <scope>IDENTIFICATION</scope>
</reference>
<dbReference type="SUPFAM" id="SSF47031">
    <property type="entry name" value="Second domain of FERM"/>
    <property type="match status" value="1"/>
</dbReference>
<proteinExistence type="predicted"/>
<reference evidence="3" key="1">
    <citation type="submission" date="2025-08" db="UniProtKB">
        <authorList>
            <consortium name="Ensembl"/>
        </authorList>
    </citation>
    <scope>IDENTIFICATION</scope>
</reference>
<dbReference type="PANTHER" id="PTHR23280">
    <property type="entry name" value="4.1 G PROTEIN"/>
    <property type="match status" value="1"/>
</dbReference>
<evidence type="ECO:0000313" key="4">
    <source>
        <dbReference type="Proteomes" id="UP000694388"/>
    </source>
</evidence>
<dbReference type="InterPro" id="IPR018980">
    <property type="entry name" value="FERM_PH-like_C"/>
</dbReference>
<feature type="region of interest" description="Disordered" evidence="1">
    <location>
        <begin position="402"/>
        <end position="433"/>
    </location>
</feature>
<dbReference type="GO" id="GO:0031032">
    <property type="term" value="P:actomyosin structure organization"/>
    <property type="evidence" value="ECO:0007669"/>
    <property type="project" value="TreeGrafter"/>
</dbReference>
<dbReference type="CDD" id="cd14473">
    <property type="entry name" value="FERM_B-lobe"/>
    <property type="match status" value="1"/>
</dbReference>
<dbReference type="PROSITE" id="PS50057">
    <property type="entry name" value="FERM_3"/>
    <property type="match status" value="1"/>
</dbReference>